<sequence length="258" mass="26783">MYYTGIDIGSTASKVVVLNETDMVDHFVLPTGWSSKETATAVAQRLKDAGHPVDGGEMKVVATGYGRVSVDYAAKTVTEITCHGRGGYALLGEDCSIIDIGGQDTKVITVEGGTPSSFLMNDKCSAGTGKFLEIMANRLGVDLGELFAMAEAGTPLAISAMCTVFAESEVISHIGAGERREDIAAGVVESVVTRVVGLCTRHGLKGTVLLTGGLCDSAYLVQRLSEKLGVPVRSHPMGRYAGALGAALIARGGKKAKA</sequence>
<keyword evidence="2" id="KW-0479">Metal-binding</keyword>
<dbReference type="SUPFAM" id="SSF53067">
    <property type="entry name" value="Actin-like ATPase domain"/>
    <property type="match status" value="1"/>
</dbReference>
<protein>
    <submittedName>
        <fullName evidence="6">CoA activase</fullName>
    </submittedName>
</protein>
<feature type="domain" description="ATPase BadF/BadG/BcrA/BcrD type" evidence="5">
    <location>
        <begin position="5"/>
        <end position="250"/>
    </location>
</feature>
<evidence type="ECO:0000313" key="7">
    <source>
        <dbReference type="Proteomes" id="UP000823868"/>
    </source>
</evidence>
<evidence type="ECO:0000259" key="5">
    <source>
        <dbReference type="Pfam" id="PF01869"/>
    </source>
</evidence>
<dbReference type="GO" id="GO:0046872">
    <property type="term" value="F:metal ion binding"/>
    <property type="evidence" value="ECO:0007669"/>
    <property type="project" value="UniProtKB-KW"/>
</dbReference>
<dbReference type="Pfam" id="PF01869">
    <property type="entry name" value="BcrAD_BadFG"/>
    <property type="match status" value="1"/>
</dbReference>
<accession>A0A9D1Y9M3</accession>
<name>A0A9D1Y9M3_9FIRM</name>
<dbReference type="GO" id="GO:0051536">
    <property type="term" value="F:iron-sulfur cluster binding"/>
    <property type="evidence" value="ECO:0007669"/>
    <property type="project" value="UniProtKB-KW"/>
</dbReference>
<comment type="caution">
    <text evidence="6">The sequence shown here is derived from an EMBL/GenBank/DDBJ whole genome shotgun (WGS) entry which is preliminary data.</text>
</comment>
<keyword evidence="3" id="KW-0408">Iron</keyword>
<evidence type="ECO:0000313" key="6">
    <source>
        <dbReference type="EMBL" id="HIY21996.1"/>
    </source>
</evidence>
<proteinExistence type="predicted"/>
<dbReference type="InterPro" id="IPR008275">
    <property type="entry name" value="CoA_E_activase_dom"/>
</dbReference>
<evidence type="ECO:0000256" key="1">
    <source>
        <dbReference type="ARBA" id="ARBA00001966"/>
    </source>
</evidence>
<dbReference type="Proteomes" id="UP000823868">
    <property type="component" value="Unassembled WGS sequence"/>
</dbReference>
<dbReference type="CDD" id="cd24109">
    <property type="entry name" value="ASKHA_NBD_YjiL-like"/>
    <property type="match status" value="1"/>
</dbReference>
<dbReference type="PANTHER" id="PTHR32329">
    <property type="entry name" value="BIFUNCTIONAL PROTEIN [INCLUDES 2-HYDROXYACYL-COA DEHYDRATASE (N-TER) AND ITS ACTIVATOR DOMAIN (C_TERM)-RELATED"/>
    <property type="match status" value="1"/>
</dbReference>
<dbReference type="EMBL" id="DXDX01000164">
    <property type="protein sequence ID" value="HIY21996.1"/>
    <property type="molecule type" value="Genomic_DNA"/>
</dbReference>
<dbReference type="InterPro" id="IPR002731">
    <property type="entry name" value="ATPase_BadF"/>
</dbReference>
<dbReference type="InterPro" id="IPR043129">
    <property type="entry name" value="ATPase_NBD"/>
</dbReference>
<dbReference type="InterPro" id="IPR051805">
    <property type="entry name" value="Dehydratase_Activator_Redct"/>
</dbReference>
<gene>
    <name evidence="6" type="ORF">H9841_08875</name>
</gene>
<dbReference type="AlphaFoldDB" id="A0A9D1Y9M3"/>
<keyword evidence="4" id="KW-0411">Iron-sulfur</keyword>
<reference evidence="6" key="1">
    <citation type="journal article" date="2021" name="PeerJ">
        <title>Extensive microbial diversity within the chicken gut microbiome revealed by metagenomics and culture.</title>
        <authorList>
            <person name="Gilroy R."/>
            <person name="Ravi A."/>
            <person name="Getino M."/>
            <person name="Pursley I."/>
            <person name="Horton D.L."/>
            <person name="Alikhan N.F."/>
            <person name="Baker D."/>
            <person name="Gharbi K."/>
            <person name="Hall N."/>
            <person name="Watson M."/>
            <person name="Adriaenssens E.M."/>
            <person name="Foster-Nyarko E."/>
            <person name="Jarju S."/>
            <person name="Secka A."/>
            <person name="Antonio M."/>
            <person name="Oren A."/>
            <person name="Chaudhuri R.R."/>
            <person name="La Ragione R."/>
            <person name="Hildebrand F."/>
            <person name="Pallen M.J."/>
        </authorList>
    </citation>
    <scope>NUCLEOTIDE SEQUENCE</scope>
    <source>
        <strain evidence="6">ChiBcec16_6824</strain>
    </source>
</reference>
<evidence type="ECO:0000256" key="4">
    <source>
        <dbReference type="ARBA" id="ARBA00023014"/>
    </source>
</evidence>
<comment type="cofactor">
    <cofactor evidence="1">
        <name>[4Fe-4S] cluster</name>
        <dbReference type="ChEBI" id="CHEBI:49883"/>
    </cofactor>
</comment>
<dbReference type="PANTHER" id="PTHR32329:SF2">
    <property type="entry name" value="BIFUNCTIONAL PROTEIN [INCLUDES 2-HYDROXYACYL-COA DEHYDRATASE (N-TER) AND ITS ACTIVATOR DOMAIN (C_TERM)"/>
    <property type="match status" value="1"/>
</dbReference>
<dbReference type="Gene3D" id="3.30.420.40">
    <property type="match status" value="2"/>
</dbReference>
<reference evidence="6" key="2">
    <citation type="submission" date="2021-04" db="EMBL/GenBank/DDBJ databases">
        <authorList>
            <person name="Gilroy R."/>
        </authorList>
    </citation>
    <scope>NUCLEOTIDE SEQUENCE</scope>
    <source>
        <strain evidence="6">ChiBcec16_6824</strain>
    </source>
</reference>
<evidence type="ECO:0000256" key="3">
    <source>
        <dbReference type="ARBA" id="ARBA00023004"/>
    </source>
</evidence>
<evidence type="ECO:0000256" key="2">
    <source>
        <dbReference type="ARBA" id="ARBA00022723"/>
    </source>
</evidence>
<dbReference type="NCBIfam" id="TIGR00241">
    <property type="entry name" value="CoA_E_activ"/>
    <property type="match status" value="1"/>
</dbReference>
<organism evidence="6 7">
    <name type="scientific">Candidatus Flavonifractor merdigallinarum</name>
    <dbReference type="NCBI Taxonomy" id="2838589"/>
    <lineage>
        <taxon>Bacteria</taxon>
        <taxon>Bacillati</taxon>
        <taxon>Bacillota</taxon>
        <taxon>Clostridia</taxon>
        <taxon>Eubacteriales</taxon>
        <taxon>Oscillospiraceae</taxon>
        <taxon>Flavonifractor</taxon>
    </lineage>
</organism>